<evidence type="ECO:0000313" key="2">
    <source>
        <dbReference type="EMBL" id="SEA08047.1"/>
    </source>
</evidence>
<gene>
    <name evidence="2" type="ORF">SAMN04515656_103115</name>
</gene>
<feature type="domain" description="Glycosyl transferase family 1" evidence="1">
    <location>
        <begin position="172"/>
        <end position="325"/>
    </location>
</feature>
<name>A0A1H3Y8P5_9FIRM</name>
<dbReference type="SUPFAM" id="SSF53756">
    <property type="entry name" value="UDP-Glycosyltransferase/glycogen phosphorylase"/>
    <property type="match status" value="1"/>
</dbReference>
<dbReference type="PANTHER" id="PTHR45947:SF3">
    <property type="entry name" value="SULFOQUINOVOSYL TRANSFERASE SQD2"/>
    <property type="match status" value="1"/>
</dbReference>
<evidence type="ECO:0000313" key="3">
    <source>
        <dbReference type="Proteomes" id="UP000199394"/>
    </source>
</evidence>
<dbReference type="Proteomes" id="UP000199394">
    <property type="component" value="Unassembled WGS sequence"/>
</dbReference>
<keyword evidence="3" id="KW-1185">Reference proteome</keyword>
<organism evidence="2 3">
    <name type="scientific">Eubacterium aggregans</name>
    <dbReference type="NCBI Taxonomy" id="81409"/>
    <lineage>
        <taxon>Bacteria</taxon>
        <taxon>Bacillati</taxon>
        <taxon>Bacillota</taxon>
        <taxon>Clostridia</taxon>
        <taxon>Eubacteriales</taxon>
        <taxon>Eubacteriaceae</taxon>
        <taxon>Eubacterium</taxon>
    </lineage>
</organism>
<dbReference type="OrthoDB" id="9813214at2"/>
<dbReference type="RefSeq" id="WP_090304811.1">
    <property type="nucleotide sequence ID" value="NZ_FNRK01000003.1"/>
</dbReference>
<keyword evidence="2" id="KW-0808">Transferase</keyword>
<dbReference type="Pfam" id="PF00534">
    <property type="entry name" value="Glycos_transf_1"/>
    <property type="match status" value="1"/>
</dbReference>
<dbReference type="GO" id="GO:0016757">
    <property type="term" value="F:glycosyltransferase activity"/>
    <property type="evidence" value="ECO:0007669"/>
    <property type="project" value="InterPro"/>
</dbReference>
<dbReference type="InterPro" id="IPR050194">
    <property type="entry name" value="Glycosyltransferase_grp1"/>
</dbReference>
<dbReference type="EMBL" id="FNRK01000003">
    <property type="protein sequence ID" value="SEA08047.1"/>
    <property type="molecule type" value="Genomic_DNA"/>
</dbReference>
<dbReference type="InterPro" id="IPR001296">
    <property type="entry name" value="Glyco_trans_1"/>
</dbReference>
<dbReference type="PANTHER" id="PTHR45947">
    <property type="entry name" value="SULFOQUINOVOSYL TRANSFERASE SQD2"/>
    <property type="match status" value="1"/>
</dbReference>
<proteinExistence type="predicted"/>
<dbReference type="Gene3D" id="3.40.50.2000">
    <property type="entry name" value="Glycogen Phosphorylase B"/>
    <property type="match status" value="1"/>
</dbReference>
<evidence type="ECO:0000259" key="1">
    <source>
        <dbReference type="Pfam" id="PF00534"/>
    </source>
</evidence>
<dbReference type="STRING" id="81409.SAMN04515656_103115"/>
<sequence length="349" mass="40078">MAKYKIGIVGYFAKGKSRAGGQEAKTCSIDRALKEKYGKKNVLNIDTTDWKDKPFQLLWGLIRLAIQCDNIIMLPAQNSIRIFIPILQDLNFLLQHKLFYSVVGGWLPEYLTKEKKLANRAKKLNCIFVETKSMKKSLNEMGFSNIDIVPNFKYLTPVDEKDLNQAAYPPYNICTFSRVMKEKGIEDIICAVTNINSRYKKVVFQLDIYGKIDDGYLLDFRKIQESFPEFISYKGMVEPEESVTVLKNYFALAFPTRYYTEGIPGTLVDAYMSGVPVISALWGNSEDVFIDNITGWGYKFEDIGDLERVLEKIIENPENFVKMKKSSLECAKKYLPEDAIKIICSYFEK</sequence>
<reference evidence="2 3" key="1">
    <citation type="submission" date="2016-10" db="EMBL/GenBank/DDBJ databases">
        <authorList>
            <person name="de Groot N.N."/>
        </authorList>
    </citation>
    <scope>NUCLEOTIDE SEQUENCE [LARGE SCALE GENOMIC DNA]</scope>
    <source>
        <strain evidence="2 3">SR12</strain>
    </source>
</reference>
<protein>
    <submittedName>
        <fullName evidence="2">Glycosyl transferases group 1</fullName>
    </submittedName>
</protein>
<dbReference type="AlphaFoldDB" id="A0A1H3Y8P5"/>
<accession>A0A1H3Y8P5</accession>